<keyword evidence="7" id="KW-0325">Glycoprotein</keyword>
<feature type="domain" description="SRCR" evidence="12">
    <location>
        <begin position="7"/>
        <end position="107"/>
    </location>
</feature>
<dbReference type="Ensembl" id="ENSBJAT00000003362.1">
    <property type="protein sequence ID" value="ENSBJAP00000003279.1"/>
    <property type="gene ID" value="ENSBJAG00000002384.1"/>
</dbReference>
<dbReference type="GO" id="GO:0004252">
    <property type="term" value="F:serine-type endopeptidase activity"/>
    <property type="evidence" value="ECO:0007669"/>
    <property type="project" value="TreeGrafter"/>
</dbReference>
<feature type="domain" description="SRCR" evidence="12">
    <location>
        <begin position="523"/>
        <end position="628"/>
    </location>
</feature>
<feature type="disulfide bond" evidence="11">
    <location>
        <begin position="32"/>
        <end position="96"/>
    </location>
</feature>
<dbReference type="GO" id="GO:0031638">
    <property type="term" value="P:zymogen activation"/>
    <property type="evidence" value="ECO:0007669"/>
    <property type="project" value="TreeGrafter"/>
</dbReference>
<feature type="disulfide bond" evidence="11">
    <location>
        <begin position="45"/>
        <end position="106"/>
    </location>
</feature>
<feature type="disulfide bond" evidence="11">
    <location>
        <begin position="76"/>
        <end position="86"/>
    </location>
</feature>
<keyword evidence="5 11" id="KW-1015">Disulfide bond</keyword>
<dbReference type="InterPro" id="IPR001190">
    <property type="entry name" value="SRCR"/>
</dbReference>
<feature type="domain" description="SRCR" evidence="12">
    <location>
        <begin position="742"/>
        <end position="842"/>
    </location>
</feature>
<feature type="disulfide bond" evidence="11">
    <location>
        <begin position="674"/>
        <end position="735"/>
    </location>
</feature>
<feature type="disulfide bond" evidence="11">
    <location>
        <begin position="553"/>
        <end position="617"/>
    </location>
</feature>
<feature type="domain" description="SRCR" evidence="12">
    <location>
        <begin position="324"/>
        <end position="422"/>
    </location>
</feature>
<feature type="disulfide bond" evidence="11">
    <location>
        <begin position="500"/>
        <end position="510"/>
    </location>
</feature>
<feature type="domain" description="SRCR" evidence="12">
    <location>
        <begin position="216"/>
        <end position="316"/>
    </location>
</feature>
<dbReference type="FunFam" id="3.10.250.10:FF:000007">
    <property type="entry name" value="Soluble scavenger receptor cysteine-rich domain-containing protein SSC5D"/>
    <property type="match status" value="5"/>
</dbReference>
<evidence type="ECO:0000256" key="7">
    <source>
        <dbReference type="ARBA" id="ARBA00023180"/>
    </source>
</evidence>
<dbReference type="Pfam" id="PF00530">
    <property type="entry name" value="SRCR"/>
    <property type="match status" value="9"/>
</dbReference>
<feature type="disulfide bond" evidence="11">
    <location>
        <begin position="179"/>
        <end position="189"/>
    </location>
</feature>
<keyword evidence="14" id="KW-1185">Reference proteome</keyword>
<dbReference type="PRINTS" id="PR00258">
    <property type="entry name" value="SPERACTRCPTR"/>
</dbReference>
<feature type="disulfide bond" evidence="11">
    <location>
        <begin position="921"/>
        <end position="931"/>
    </location>
</feature>
<comment type="subcellular location">
    <subcellularLocation>
        <location evidence="1">Secreted</location>
    </subcellularLocation>
</comment>
<evidence type="ECO:0000256" key="9">
    <source>
        <dbReference type="ARBA" id="ARBA00064153"/>
    </source>
</evidence>
<comment type="subunit">
    <text evidence="9">Interacts with LGALS1 and laminin.</text>
</comment>
<feature type="disulfide bond" evidence="11">
    <location>
        <begin position="811"/>
        <end position="821"/>
    </location>
</feature>
<evidence type="ECO:0000256" key="5">
    <source>
        <dbReference type="ARBA" id="ARBA00023157"/>
    </source>
</evidence>
<feature type="disulfide bond" evidence="11">
    <location>
        <begin position="241"/>
        <end position="305"/>
    </location>
</feature>
<evidence type="ECO:0000256" key="2">
    <source>
        <dbReference type="ARBA" id="ARBA00022525"/>
    </source>
</evidence>
<accession>A0A8B9Z7W5</accession>
<feature type="disulfide bond" evidence="11">
    <location>
        <begin position="285"/>
        <end position="295"/>
    </location>
</feature>
<dbReference type="FunFam" id="3.10.250.10:FF:000006">
    <property type="entry name" value="neurotrypsin isoform X2"/>
    <property type="match status" value="2"/>
</dbReference>
<feature type="disulfide bond" evidence="11">
    <location>
        <begin position="890"/>
        <end position="951"/>
    </location>
</feature>
<evidence type="ECO:0000256" key="10">
    <source>
        <dbReference type="ARBA" id="ARBA00069168"/>
    </source>
</evidence>
<dbReference type="AlphaFoldDB" id="A0A8B9Z7W5"/>
<feature type="disulfide bond" evidence="11">
    <location>
        <begin position="877"/>
        <end position="941"/>
    </location>
</feature>
<dbReference type="InterPro" id="IPR036772">
    <property type="entry name" value="SRCR-like_dom_sf"/>
</dbReference>
<feature type="disulfide bond" evidence="11">
    <location>
        <begin position="456"/>
        <end position="520"/>
    </location>
</feature>
<evidence type="ECO:0000256" key="11">
    <source>
        <dbReference type="PROSITE-ProRule" id="PRU00196"/>
    </source>
</evidence>
<dbReference type="Gene3D" id="3.10.250.10">
    <property type="entry name" value="SRCR-like domain"/>
    <property type="match status" value="9"/>
</dbReference>
<evidence type="ECO:0000256" key="3">
    <source>
        <dbReference type="ARBA" id="ARBA00022729"/>
    </source>
</evidence>
<feature type="domain" description="SRCR" evidence="12">
    <location>
        <begin position="636"/>
        <end position="736"/>
    </location>
</feature>
<feature type="domain" description="SRCR" evidence="12">
    <location>
        <begin position="431"/>
        <end position="531"/>
    </location>
</feature>
<organism evidence="13 14">
    <name type="scientific">Buteo japonicus</name>
    <dbReference type="NCBI Taxonomy" id="224669"/>
    <lineage>
        <taxon>Eukaryota</taxon>
        <taxon>Metazoa</taxon>
        <taxon>Chordata</taxon>
        <taxon>Craniata</taxon>
        <taxon>Vertebrata</taxon>
        <taxon>Euteleostomi</taxon>
        <taxon>Archelosauria</taxon>
        <taxon>Archosauria</taxon>
        <taxon>Dinosauria</taxon>
        <taxon>Saurischia</taxon>
        <taxon>Theropoda</taxon>
        <taxon>Coelurosauria</taxon>
        <taxon>Aves</taxon>
        <taxon>Neognathae</taxon>
        <taxon>Neoaves</taxon>
        <taxon>Telluraves</taxon>
        <taxon>Accipitrimorphae</taxon>
        <taxon>Accipitriformes</taxon>
        <taxon>Accipitridae</taxon>
        <taxon>Accipitrinae</taxon>
        <taxon>Buteo</taxon>
    </lineage>
</organism>
<evidence type="ECO:0000256" key="1">
    <source>
        <dbReference type="ARBA" id="ARBA00004613"/>
    </source>
</evidence>
<evidence type="ECO:0000256" key="6">
    <source>
        <dbReference type="ARBA" id="ARBA00023170"/>
    </source>
</evidence>
<dbReference type="GO" id="GO:0005615">
    <property type="term" value="C:extracellular space"/>
    <property type="evidence" value="ECO:0007669"/>
    <property type="project" value="TreeGrafter"/>
</dbReference>
<evidence type="ECO:0000313" key="14">
    <source>
        <dbReference type="Proteomes" id="UP000694555"/>
    </source>
</evidence>
<reference evidence="13" key="2">
    <citation type="submission" date="2025-09" db="UniProtKB">
        <authorList>
            <consortium name="Ensembl"/>
        </authorList>
    </citation>
    <scope>IDENTIFICATION</scope>
</reference>
<evidence type="ECO:0000259" key="12">
    <source>
        <dbReference type="PROSITE" id="PS50287"/>
    </source>
</evidence>
<dbReference type="PANTHER" id="PTHR48071:SF15">
    <property type="entry name" value="SRCR DOMAIN-CONTAINING PROTEIN"/>
    <property type="match status" value="1"/>
</dbReference>
<dbReference type="Proteomes" id="UP000694555">
    <property type="component" value="Unplaced"/>
</dbReference>
<name>A0A8B9Z7W5_9AVES</name>
<comment type="caution">
    <text evidence="11">Lacks conserved residue(s) required for the propagation of feature annotation.</text>
</comment>
<feature type="disulfide bond" evidence="11">
    <location>
        <begin position="661"/>
        <end position="725"/>
    </location>
</feature>
<keyword evidence="4" id="KW-0677">Repeat</keyword>
<dbReference type="FunFam" id="3.10.250.10:FF:000002">
    <property type="entry name" value="Scavenger receptor cysteine-rich type 1 protein M130"/>
    <property type="match status" value="2"/>
</dbReference>
<feature type="disulfide bond" evidence="11">
    <location>
        <begin position="767"/>
        <end position="831"/>
    </location>
</feature>
<dbReference type="PROSITE" id="PS50287">
    <property type="entry name" value="SRCR_2"/>
    <property type="match status" value="9"/>
</dbReference>
<proteinExistence type="predicted"/>
<feature type="disulfide bond" evidence="11">
    <location>
        <begin position="705"/>
        <end position="715"/>
    </location>
</feature>
<keyword evidence="6" id="KW-0675">Receptor</keyword>
<feature type="disulfide bond" evidence="11">
    <location>
        <begin position="391"/>
        <end position="401"/>
    </location>
</feature>
<dbReference type="SMART" id="SM00202">
    <property type="entry name" value="SR"/>
    <property type="match status" value="9"/>
</dbReference>
<evidence type="ECO:0000313" key="13">
    <source>
        <dbReference type="Ensembl" id="ENSBJAP00000003279.1"/>
    </source>
</evidence>
<evidence type="ECO:0000256" key="8">
    <source>
        <dbReference type="ARBA" id="ARBA00058074"/>
    </source>
</evidence>
<dbReference type="SUPFAM" id="SSF56487">
    <property type="entry name" value="SRCR-like"/>
    <property type="match status" value="9"/>
</dbReference>
<feature type="disulfide bond" evidence="11">
    <location>
        <begin position="597"/>
        <end position="607"/>
    </location>
</feature>
<feature type="domain" description="SRCR" evidence="12">
    <location>
        <begin position="852"/>
        <end position="952"/>
    </location>
</feature>
<feature type="domain" description="SRCR" evidence="12">
    <location>
        <begin position="110"/>
        <end position="210"/>
    </location>
</feature>
<comment type="function">
    <text evidence="8">Binds to extracellular matrix proteins. Binds to pathogen-associated molecular patterns (PAMPs) present on the cell walls of Gram-positive and Gram-negative bacteria and fungi, behaving as a pattern recognition receptor (PRR). Induces bacterial and fungal aggregation and subsequent inhibition of PAMP-induced cytokine release. Does not possess intrinsic bactericidal activity. May play a role in the innate defense and homeostasis of certain epithelial surfaces.</text>
</comment>
<protein>
    <recommendedName>
        <fullName evidence="10">Soluble scavenger receptor cysteine-rich domain-containing protein SSC5D</fullName>
    </recommendedName>
</protein>
<dbReference type="GO" id="GO:0005886">
    <property type="term" value="C:plasma membrane"/>
    <property type="evidence" value="ECO:0007669"/>
    <property type="project" value="TreeGrafter"/>
</dbReference>
<keyword evidence="2" id="KW-0964">Secreted</keyword>
<feature type="disulfide bond" evidence="11">
    <location>
        <begin position="135"/>
        <end position="199"/>
    </location>
</feature>
<sequence length="959" mass="103085">TLSRAPVRLSDGPHRCAGRVEVFYENQWGTVCDDHWDLKDAGVVCRQLGCGVVLSAARAGHFRAGSGRIWLDDVNCTGTEVALSYCRTKGWGKNNCHHGEDAGVVCSGNLRLVNGPNPCSGRVEVMHDNQWGTVCDDDWSFPNARVVCRQLGCGMAVSAYGTAHFGQGSGRIWLDNVQCRGTEAALSECLASPWGANNCDHTEDASVVSTSTPAHLRLENGPNRCAGRVEVLHNHQWGTVCDNGWSMAEAVVVCRQLGCGTATSAPGSAHFGQGSGRIWLDNVNCTGREAALSECQTRPWGSNSCDHQKDAGVVYTDTSEQRPLRLVNGSNSCLGRVEVFHDQKWGTVCDDTWDLQDAAVVCRQLGCGMVLSAPARYGEGTGQIWLDEVNCTGKERNLSECQAKPWGEHNCNHVEDASVECSGSPGQQPSGCLLNGPNRCAGRVEVLHHQMWGTVCDDGWDLVDATVVCRQLGCGTALSATRGAHFGRGHDPIWLDEVNCTGTEDTLFDCRANAWGDNNCFHGEDAGGVNIRFLGRCAGRVEIFHNKQWGTVCDDNWDLLDAEVVCRQLDCGRALSAPRGGQFGRGNGIIWMDETNCTGRESTLSACRARPWGINNCYHGEDAGVVYSIIPEPVHLRLANGSHRCAGRVEVLHQEEWGAICDHGWDKQDAEVVCRQLGCGMALPALEGVDFGSGPPRIWLDNVNCQGTEPALTKCQASPWGESSCSHGKHASVVCSGGFIPIRLVDGPGRCAGRVEVFHDEKWGTVCDDSWDFADAKVVCQQLDCGKVVSAPRRAHFGEGQGPIWLDDVHCMGTEAALSECRTKAWGVHGCEHGEDASVVCSGSGISDLGNLRLVNGSDPCSGKVEVFHDERWGGICTDGWDLAEAHVVCQQLGCGEARSAVGSTQFGTGDGLIWVDAVECTGTEKALFECKVKFWGAESCKSSGHASVSCSVAAGQWR</sequence>
<evidence type="ECO:0000256" key="4">
    <source>
        <dbReference type="ARBA" id="ARBA00022737"/>
    </source>
</evidence>
<dbReference type="PANTHER" id="PTHR48071">
    <property type="entry name" value="SRCR DOMAIN-CONTAINING PROTEIN"/>
    <property type="match status" value="1"/>
</dbReference>
<reference evidence="13" key="1">
    <citation type="submission" date="2025-08" db="UniProtKB">
        <authorList>
            <consortium name="Ensembl"/>
        </authorList>
    </citation>
    <scope>IDENTIFICATION</scope>
</reference>
<keyword evidence="3" id="KW-0732">Signal</keyword>
<dbReference type="PROSITE" id="PS00420">
    <property type="entry name" value="SRCR_1"/>
    <property type="match status" value="7"/>
</dbReference>
<feature type="disulfide bond" evidence="11">
    <location>
        <begin position="780"/>
        <end position="841"/>
    </location>
</feature>